<organism evidence="2 3">
    <name type="scientific">Ataeniobius toweri</name>
    <dbReference type="NCBI Taxonomy" id="208326"/>
    <lineage>
        <taxon>Eukaryota</taxon>
        <taxon>Metazoa</taxon>
        <taxon>Chordata</taxon>
        <taxon>Craniata</taxon>
        <taxon>Vertebrata</taxon>
        <taxon>Euteleostomi</taxon>
        <taxon>Actinopterygii</taxon>
        <taxon>Neopterygii</taxon>
        <taxon>Teleostei</taxon>
        <taxon>Neoteleostei</taxon>
        <taxon>Acanthomorphata</taxon>
        <taxon>Ovalentaria</taxon>
        <taxon>Atherinomorphae</taxon>
        <taxon>Cyprinodontiformes</taxon>
        <taxon>Goodeidae</taxon>
        <taxon>Ataeniobius</taxon>
    </lineage>
</organism>
<protein>
    <submittedName>
        <fullName evidence="2">Uncharacterized protein</fullName>
    </submittedName>
</protein>
<keyword evidence="3" id="KW-1185">Reference proteome</keyword>
<keyword evidence="1" id="KW-0812">Transmembrane</keyword>
<accession>A0ABU7AMD2</accession>
<evidence type="ECO:0000256" key="1">
    <source>
        <dbReference type="SAM" id="Phobius"/>
    </source>
</evidence>
<reference evidence="2 3" key="1">
    <citation type="submission" date="2021-07" db="EMBL/GenBank/DDBJ databases">
        <authorList>
            <person name="Palmer J.M."/>
        </authorList>
    </citation>
    <scope>NUCLEOTIDE SEQUENCE [LARGE SCALE GENOMIC DNA]</scope>
    <source>
        <strain evidence="2 3">AT_MEX2019</strain>
        <tissue evidence="2">Muscle</tissue>
    </source>
</reference>
<comment type="caution">
    <text evidence="2">The sequence shown here is derived from an EMBL/GenBank/DDBJ whole genome shotgun (WGS) entry which is preliminary data.</text>
</comment>
<dbReference type="EMBL" id="JAHUTI010020964">
    <property type="protein sequence ID" value="MED6239163.1"/>
    <property type="molecule type" value="Genomic_DNA"/>
</dbReference>
<gene>
    <name evidence="2" type="ORF">ATANTOWER_002840</name>
</gene>
<dbReference type="Proteomes" id="UP001345963">
    <property type="component" value="Unassembled WGS sequence"/>
</dbReference>
<evidence type="ECO:0000313" key="3">
    <source>
        <dbReference type="Proteomes" id="UP001345963"/>
    </source>
</evidence>
<name>A0ABU7AMD2_9TELE</name>
<keyword evidence="1" id="KW-1133">Transmembrane helix</keyword>
<feature type="transmembrane region" description="Helical" evidence="1">
    <location>
        <begin position="57"/>
        <end position="80"/>
    </location>
</feature>
<evidence type="ECO:0000313" key="2">
    <source>
        <dbReference type="EMBL" id="MED6239163.1"/>
    </source>
</evidence>
<keyword evidence="1" id="KW-0472">Membrane</keyword>
<proteinExistence type="predicted"/>
<sequence length="114" mass="13184">MQRQGQLSSFLSGFGWDFYAAHTCYLPQVSLHEHHMLETGSFTYNFKKMPIILCGSFLELCVKLFQNLAFFLCFLVLFQYTQRTFVAVFQLPCIQTLLSNYISGNLNALLLSFM</sequence>